<keyword evidence="11" id="KW-1185">Reference proteome</keyword>
<dbReference type="PANTHER" id="PTHR47019">
    <property type="entry name" value="LIPID II FLIPPASE MURJ"/>
    <property type="match status" value="1"/>
</dbReference>
<dbReference type="PANTHER" id="PTHR47019:SF1">
    <property type="entry name" value="LIPID II FLIPPASE MURJ"/>
    <property type="match status" value="1"/>
</dbReference>
<accession>A0ABR8PPG7</accession>
<evidence type="ECO:0000256" key="2">
    <source>
        <dbReference type="ARBA" id="ARBA00022475"/>
    </source>
</evidence>
<feature type="transmembrane region" description="Helical" evidence="9">
    <location>
        <begin position="159"/>
        <end position="179"/>
    </location>
</feature>
<dbReference type="Pfam" id="PF03023">
    <property type="entry name" value="MurJ"/>
    <property type="match status" value="1"/>
</dbReference>
<feature type="transmembrane region" description="Helical" evidence="9">
    <location>
        <begin position="12"/>
        <end position="33"/>
    </location>
</feature>
<evidence type="ECO:0000256" key="9">
    <source>
        <dbReference type="SAM" id="Phobius"/>
    </source>
</evidence>
<feature type="transmembrane region" description="Helical" evidence="9">
    <location>
        <begin position="185"/>
        <end position="207"/>
    </location>
</feature>
<feature type="transmembrane region" description="Helical" evidence="9">
    <location>
        <begin position="379"/>
        <end position="398"/>
    </location>
</feature>
<name>A0ABR8PPG7_9CLOT</name>
<feature type="transmembrane region" description="Helical" evidence="9">
    <location>
        <begin position="310"/>
        <end position="327"/>
    </location>
</feature>
<keyword evidence="5 8" id="KW-0573">Peptidoglycan synthesis</keyword>
<keyword evidence="7 8" id="KW-0472">Membrane</keyword>
<protein>
    <recommendedName>
        <fullName evidence="8">Lipid II flippase</fullName>
    </recommendedName>
</protein>
<evidence type="ECO:0000256" key="4">
    <source>
        <dbReference type="ARBA" id="ARBA00022960"/>
    </source>
</evidence>
<dbReference type="RefSeq" id="WP_191767560.1">
    <property type="nucleotide sequence ID" value="NZ_JACSRA010000002.1"/>
</dbReference>
<dbReference type="CDD" id="cd13123">
    <property type="entry name" value="MATE_MurJ_like"/>
    <property type="match status" value="1"/>
</dbReference>
<feature type="transmembrane region" description="Helical" evidence="9">
    <location>
        <begin position="468"/>
        <end position="490"/>
    </location>
</feature>
<reference evidence="10 11" key="1">
    <citation type="submission" date="2020-08" db="EMBL/GenBank/DDBJ databases">
        <title>A Genomic Blueprint of the Chicken Gut Microbiome.</title>
        <authorList>
            <person name="Gilroy R."/>
            <person name="Ravi A."/>
            <person name="Getino M."/>
            <person name="Pursley I."/>
            <person name="Horton D.L."/>
            <person name="Alikhan N.-F."/>
            <person name="Baker D."/>
            <person name="Gharbi K."/>
            <person name="Hall N."/>
            <person name="Watson M."/>
            <person name="Adriaenssens E.M."/>
            <person name="Foster-Nyarko E."/>
            <person name="Jarju S."/>
            <person name="Secka A."/>
            <person name="Antonio M."/>
            <person name="Oren A."/>
            <person name="Chaudhuri R."/>
            <person name="La Ragione R.M."/>
            <person name="Hildebrand F."/>
            <person name="Pallen M.J."/>
        </authorList>
    </citation>
    <scope>NUCLEOTIDE SEQUENCE [LARGE SCALE GENOMIC DNA]</scope>
    <source>
        <strain evidence="10 11">Sa3CVN1</strain>
    </source>
</reference>
<evidence type="ECO:0000256" key="1">
    <source>
        <dbReference type="ARBA" id="ARBA00004651"/>
    </source>
</evidence>
<dbReference type="PIRSF" id="PIRSF002869">
    <property type="entry name" value="MviN"/>
    <property type="match status" value="1"/>
</dbReference>
<evidence type="ECO:0000256" key="6">
    <source>
        <dbReference type="ARBA" id="ARBA00022989"/>
    </source>
</evidence>
<feature type="transmembrane region" description="Helical" evidence="9">
    <location>
        <begin position="127"/>
        <end position="152"/>
    </location>
</feature>
<gene>
    <name evidence="10" type="primary">murJ</name>
    <name evidence="10" type="ORF">H9661_01790</name>
</gene>
<feature type="transmembrane region" description="Helical" evidence="9">
    <location>
        <begin position="442"/>
        <end position="462"/>
    </location>
</feature>
<feature type="transmembrane region" description="Helical" evidence="9">
    <location>
        <begin position="347"/>
        <end position="367"/>
    </location>
</feature>
<keyword evidence="3 9" id="KW-0812">Transmembrane</keyword>
<proteinExistence type="inferred from homology"/>
<evidence type="ECO:0000256" key="3">
    <source>
        <dbReference type="ARBA" id="ARBA00022692"/>
    </source>
</evidence>
<keyword evidence="8" id="KW-0961">Cell wall biogenesis/degradation</keyword>
<keyword evidence="4 8" id="KW-0133">Cell shape</keyword>
<dbReference type="InterPro" id="IPR004268">
    <property type="entry name" value="MurJ"/>
</dbReference>
<dbReference type="Proteomes" id="UP000627781">
    <property type="component" value="Unassembled WGS sequence"/>
</dbReference>
<feature type="transmembrane region" description="Helical" evidence="9">
    <location>
        <begin position="85"/>
        <end position="107"/>
    </location>
</feature>
<evidence type="ECO:0000256" key="5">
    <source>
        <dbReference type="ARBA" id="ARBA00022984"/>
    </source>
</evidence>
<evidence type="ECO:0000313" key="10">
    <source>
        <dbReference type="EMBL" id="MBD7910076.1"/>
    </source>
</evidence>
<feature type="transmembrane region" description="Helical" evidence="9">
    <location>
        <begin position="228"/>
        <end position="248"/>
    </location>
</feature>
<keyword evidence="6 9" id="KW-1133">Transmembrane helix</keyword>
<organism evidence="10 11">
    <name type="scientific">Clostridium cibarium</name>
    <dbReference type="NCBI Taxonomy" id="2762247"/>
    <lineage>
        <taxon>Bacteria</taxon>
        <taxon>Bacillati</taxon>
        <taxon>Bacillota</taxon>
        <taxon>Clostridia</taxon>
        <taxon>Eubacteriales</taxon>
        <taxon>Clostridiaceae</taxon>
        <taxon>Clostridium</taxon>
    </lineage>
</organism>
<comment type="similarity">
    <text evidence="8">Belongs to the MurJ/MviN family.</text>
</comment>
<sequence>MKKNSLIKSTAIVMVVALISRCMGFARDFLIGVRFPAGIESDAYKAAASIPDIIFTLVGLAISTSFLPMLSNVKVKKGKSEMHKFANNIINILFFISLVIFVVASFFPEQITGLFMNRDKVDPETMIIATKLTRITLINLMFLSINACFTAILQIHEDFVIPSILGLFFNLPMIIYLIIFKDFNIYGLTIANVIGNFARVVVQVPSLKKHGYRYRFFIDLKDERVKRIIILILPVMVGAGANSLNMVVDKNIASGLDKGALTTLDNAQLLISFINTIVTTSISTVVYPILANRQSEGKNKEFLEVLSKSVIYLALLLVPITAGMLLYGNDIVRIVFFKYEESSQLLVTLALFGYSFGIFFTGVRDILNSTLFSMGKTKLTATNGVIGMIINIVLSITLSKNLGILGIAIASSVAMLVTALLLIRNIVKLQGKLNVKLLFGKLVKVILSTLGMVIIIGIISKITISFPIIIHILIGTIIGALVYFCFTYILKIDEVREILIVLKNKISS</sequence>
<keyword evidence="8" id="KW-0813">Transport</keyword>
<dbReference type="PRINTS" id="PR01806">
    <property type="entry name" value="VIRFACTRMVIN"/>
</dbReference>
<feature type="transmembrane region" description="Helical" evidence="9">
    <location>
        <begin position="404"/>
        <end position="422"/>
    </location>
</feature>
<evidence type="ECO:0000256" key="8">
    <source>
        <dbReference type="PIRNR" id="PIRNR002869"/>
    </source>
</evidence>
<keyword evidence="2 8" id="KW-1003">Cell membrane</keyword>
<dbReference type="InterPro" id="IPR051050">
    <property type="entry name" value="Lipid_II_flippase_MurJ/MviN"/>
</dbReference>
<feature type="transmembrane region" description="Helical" evidence="9">
    <location>
        <begin position="268"/>
        <end position="290"/>
    </location>
</feature>
<dbReference type="EMBL" id="JACSRA010000002">
    <property type="protein sequence ID" value="MBD7910076.1"/>
    <property type="molecule type" value="Genomic_DNA"/>
</dbReference>
<feature type="transmembrane region" description="Helical" evidence="9">
    <location>
        <begin position="53"/>
        <end position="73"/>
    </location>
</feature>
<comment type="caution">
    <text evidence="10">The sequence shown here is derived from an EMBL/GenBank/DDBJ whole genome shotgun (WGS) entry which is preliminary data.</text>
</comment>
<dbReference type="NCBIfam" id="TIGR01695">
    <property type="entry name" value="murJ_mviN"/>
    <property type="match status" value="1"/>
</dbReference>
<comment type="subcellular location">
    <subcellularLocation>
        <location evidence="1">Cell membrane</location>
        <topology evidence="1">Multi-pass membrane protein</topology>
    </subcellularLocation>
</comment>
<evidence type="ECO:0000313" key="11">
    <source>
        <dbReference type="Proteomes" id="UP000627781"/>
    </source>
</evidence>
<comment type="function">
    <text evidence="8">Involved in peptidoglycan biosynthesis. Transports lipid-linked peptidoglycan precursors from the inner to the outer leaflet of the cytoplasmic membrane.</text>
</comment>
<evidence type="ECO:0000256" key="7">
    <source>
        <dbReference type="ARBA" id="ARBA00023136"/>
    </source>
</evidence>